<comment type="caution">
    <text evidence="2">The sequence shown here is derived from an EMBL/GenBank/DDBJ whole genome shotgun (WGS) entry which is preliminary data.</text>
</comment>
<sequence length="220" mass="25430">MNESLCEDYVEIMLQGEQLTLLSERAIYWKTEKCLLIADLHIGKVTHFRNNNIPIPQSAAQKNFDQLEKLILKHTPKTVYFMGDLFHSFYNKEWEVLVFLLAKFKNVEFELITGNHDILKQEHYESAGISSRIQKAIGPFMLTHHPENHKGYYNLCGHIHPGIKMRGSGRQYMKLPCFYFGEKQGILPAFGSFTGTAAIKVKNNDQVYAIFNEQIMKLNT</sequence>
<evidence type="ECO:0000313" key="2">
    <source>
        <dbReference type="EMBL" id="GLR16552.1"/>
    </source>
</evidence>
<protein>
    <submittedName>
        <fullName evidence="2">DEAD/DEAH box helicase</fullName>
    </submittedName>
</protein>
<dbReference type="PANTHER" id="PTHR39323">
    <property type="entry name" value="BLR1149 PROTEIN"/>
    <property type="match status" value="1"/>
</dbReference>
<gene>
    <name evidence="2" type="ORF">GCM10007940_11670</name>
</gene>
<dbReference type="AlphaFoldDB" id="A0AA37SNP0"/>
<dbReference type="NCBIfam" id="TIGR04123">
    <property type="entry name" value="P_estr_lig_assc"/>
    <property type="match status" value="1"/>
</dbReference>
<reference evidence="2" key="2">
    <citation type="submission" date="2023-01" db="EMBL/GenBank/DDBJ databases">
        <title>Draft genome sequence of Portibacter lacus strain NBRC 108769.</title>
        <authorList>
            <person name="Sun Q."/>
            <person name="Mori K."/>
        </authorList>
    </citation>
    <scope>NUCLEOTIDE SEQUENCE</scope>
    <source>
        <strain evidence="2">NBRC 108769</strain>
    </source>
</reference>
<dbReference type="GO" id="GO:0016787">
    <property type="term" value="F:hydrolase activity"/>
    <property type="evidence" value="ECO:0007669"/>
    <property type="project" value="InterPro"/>
</dbReference>
<dbReference type="Proteomes" id="UP001156666">
    <property type="component" value="Unassembled WGS sequence"/>
</dbReference>
<dbReference type="InterPro" id="IPR024173">
    <property type="entry name" value="Pesterase_MJ0037-like"/>
</dbReference>
<dbReference type="PIRSF" id="PIRSF000887">
    <property type="entry name" value="Pesterase_MJ0037"/>
    <property type="match status" value="1"/>
</dbReference>
<keyword evidence="3" id="KW-1185">Reference proteome</keyword>
<dbReference type="PANTHER" id="PTHR39323:SF1">
    <property type="entry name" value="BLR1149 PROTEIN"/>
    <property type="match status" value="1"/>
</dbReference>
<feature type="domain" description="Calcineurin-like phosphoesterase" evidence="1">
    <location>
        <begin position="35"/>
        <end position="156"/>
    </location>
</feature>
<dbReference type="RefSeq" id="WP_235295282.1">
    <property type="nucleotide sequence ID" value="NZ_BSOH01000006.1"/>
</dbReference>
<dbReference type="InterPro" id="IPR029052">
    <property type="entry name" value="Metallo-depent_PP-like"/>
</dbReference>
<organism evidence="2 3">
    <name type="scientific">Portibacter lacus</name>
    <dbReference type="NCBI Taxonomy" id="1099794"/>
    <lineage>
        <taxon>Bacteria</taxon>
        <taxon>Pseudomonadati</taxon>
        <taxon>Bacteroidota</taxon>
        <taxon>Saprospiria</taxon>
        <taxon>Saprospirales</taxon>
        <taxon>Haliscomenobacteraceae</taxon>
        <taxon>Portibacter</taxon>
    </lineage>
</organism>
<dbReference type="Pfam" id="PF00149">
    <property type="entry name" value="Metallophos"/>
    <property type="match status" value="1"/>
</dbReference>
<proteinExistence type="predicted"/>
<dbReference type="InterPro" id="IPR004843">
    <property type="entry name" value="Calcineurin-like_PHP"/>
</dbReference>
<dbReference type="GO" id="GO:0004386">
    <property type="term" value="F:helicase activity"/>
    <property type="evidence" value="ECO:0007669"/>
    <property type="project" value="UniProtKB-KW"/>
</dbReference>
<keyword evidence="2" id="KW-0347">Helicase</keyword>
<dbReference type="SUPFAM" id="SSF56300">
    <property type="entry name" value="Metallo-dependent phosphatases"/>
    <property type="match status" value="1"/>
</dbReference>
<dbReference type="InterPro" id="IPR026336">
    <property type="entry name" value="PdeM-like"/>
</dbReference>
<evidence type="ECO:0000259" key="1">
    <source>
        <dbReference type="Pfam" id="PF00149"/>
    </source>
</evidence>
<name>A0AA37SNP0_9BACT</name>
<reference evidence="2" key="1">
    <citation type="journal article" date="2014" name="Int. J. Syst. Evol. Microbiol.">
        <title>Complete genome sequence of Corynebacterium casei LMG S-19264T (=DSM 44701T), isolated from a smear-ripened cheese.</title>
        <authorList>
            <consortium name="US DOE Joint Genome Institute (JGI-PGF)"/>
            <person name="Walter F."/>
            <person name="Albersmeier A."/>
            <person name="Kalinowski J."/>
            <person name="Ruckert C."/>
        </authorList>
    </citation>
    <scope>NUCLEOTIDE SEQUENCE</scope>
    <source>
        <strain evidence="2">NBRC 108769</strain>
    </source>
</reference>
<keyword evidence="2" id="KW-0067">ATP-binding</keyword>
<accession>A0AA37SNP0</accession>
<dbReference type="EMBL" id="BSOH01000006">
    <property type="protein sequence ID" value="GLR16552.1"/>
    <property type="molecule type" value="Genomic_DNA"/>
</dbReference>
<keyword evidence="2" id="KW-0378">Hydrolase</keyword>
<keyword evidence="2" id="KW-0547">Nucleotide-binding</keyword>
<evidence type="ECO:0000313" key="3">
    <source>
        <dbReference type="Proteomes" id="UP001156666"/>
    </source>
</evidence>
<dbReference type="Gene3D" id="3.60.21.10">
    <property type="match status" value="1"/>
</dbReference>